<reference evidence="1" key="1">
    <citation type="submission" date="2021-06" db="EMBL/GenBank/DDBJ databases">
        <authorList>
            <person name="Kallberg Y."/>
            <person name="Tangrot J."/>
            <person name="Rosling A."/>
        </authorList>
    </citation>
    <scope>NUCLEOTIDE SEQUENCE</scope>
    <source>
        <strain evidence="1">MA453B</strain>
    </source>
</reference>
<feature type="non-terminal residue" evidence="1">
    <location>
        <position position="1"/>
    </location>
</feature>
<name>A0A9N9KBT9_9GLOM</name>
<evidence type="ECO:0000313" key="1">
    <source>
        <dbReference type="EMBL" id="CAG8818305.1"/>
    </source>
</evidence>
<gene>
    <name evidence="1" type="ORF">DERYTH_LOCUS26602</name>
</gene>
<evidence type="ECO:0000313" key="2">
    <source>
        <dbReference type="Proteomes" id="UP000789405"/>
    </source>
</evidence>
<dbReference type="Proteomes" id="UP000789405">
    <property type="component" value="Unassembled WGS sequence"/>
</dbReference>
<proteinExistence type="predicted"/>
<organism evidence="1 2">
    <name type="scientific">Dentiscutata erythropus</name>
    <dbReference type="NCBI Taxonomy" id="1348616"/>
    <lineage>
        <taxon>Eukaryota</taxon>
        <taxon>Fungi</taxon>
        <taxon>Fungi incertae sedis</taxon>
        <taxon>Mucoromycota</taxon>
        <taxon>Glomeromycotina</taxon>
        <taxon>Glomeromycetes</taxon>
        <taxon>Diversisporales</taxon>
        <taxon>Gigasporaceae</taxon>
        <taxon>Dentiscutata</taxon>
    </lineage>
</organism>
<feature type="non-terminal residue" evidence="1">
    <location>
        <position position="45"/>
    </location>
</feature>
<dbReference type="AlphaFoldDB" id="A0A9N9KBT9"/>
<keyword evidence="2" id="KW-1185">Reference proteome</keyword>
<accession>A0A9N9KBT9</accession>
<dbReference type="EMBL" id="CAJVPY010056367">
    <property type="protein sequence ID" value="CAG8818305.1"/>
    <property type="molecule type" value="Genomic_DNA"/>
</dbReference>
<protein>
    <submittedName>
        <fullName evidence="1">28144_t:CDS:1</fullName>
    </submittedName>
</protein>
<comment type="caution">
    <text evidence="1">The sequence shown here is derived from an EMBL/GenBank/DDBJ whole genome shotgun (WGS) entry which is preliminary data.</text>
</comment>
<sequence length="45" mass="4942">NELDPNCNVFMGISTEKNQETACKLFKDAAKSNVIASLILAKKEN</sequence>